<dbReference type="GO" id="GO:0016887">
    <property type="term" value="F:ATP hydrolysis activity"/>
    <property type="evidence" value="ECO:0007669"/>
    <property type="project" value="InterPro"/>
</dbReference>
<reference evidence="3" key="1">
    <citation type="journal article" date="2015" name="Proc. Natl. Acad. Sci. U.S.A.">
        <title>Networks of energetic and metabolic interactions define dynamics in microbial communities.</title>
        <authorList>
            <person name="Embree M."/>
            <person name="Liu J.K."/>
            <person name="Al-Bassam M.M."/>
            <person name="Zengler K."/>
        </authorList>
    </citation>
    <scope>NUCLEOTIDE SEQUENCE</scope>
</reference>
<dbReference type="InterPro" id="IPR014592">
    <property type="entry name" value="P-loop_UCP034888"/>
</dbReference>
<proteinExistence type="predicted"/>
<organism evidence="3">
    <name type="scientific">hydrocarbon metagenome</name>
    <dbReference type="NCBI Taxonomy" id="938273"/>
    <lineage>
        <taxon>unclassified sequences</taxon>
        <taxon>metagenomes</taxon>
        <taxon>ecological metagenomes</taxon>
    </lineage>
</organism>
<protein>
    <recommendedName>
        <fullName evidence="4">DUF3696 domain-containing protein</fullName>
    </recommendedName>
</protein>
<comment type="caution">
    <text evidence="3">The sequence shown here is derived from an EMBL/GenBank/DDBJ whole genome shotgun (WGS) entry which is preliminary data.</text>
</comment>
<sequence length="443" mass="48869">MAEGITRISVKGFKSLAEECSIEVRPLTILAGANSSGKSSIMQPLLMMKQTLEASYDPGALLIAGPNVLFTSTEQFLSKSNGKAGNSFKIEFDLNRSFSLRETFKKEPKKGIEIAEMTYIEGEKAATTLRPGQGHKALLSTVPWLVDVWNNFIKTQGKKIENELELRTYRIRCFLDIGYFPIMKADDATYVSPILIQYMSDTFGTPLRGILHISALRGNPQRTYKITAITSQFPGKFEDYVASIVYHWQVSKDVRLKELGKSLELLGLTRKIGAKAVDDTQVQLLIERLPASSINTAKDMVSIADVGFGVSQTLPILVALLTAEPGQLVYVEQPEIHLHPKAQMAMAQILAEAANRGVRVVAETHSSMLLLGVQSLVAEGKLSPDKVKLHWFKRRPEDGVTEVSSADLDKAGAFGDWPEDFSSAEMDADIRYIHAADAHLEPN</sequence>
<dbReference type="InterPro" id="IPR027417">
    <property type="entry name" value="P-loop_NTPase"/>
</dbReference>
<name>A0A0W8F7Y9_9ZZZZ</name>
<accession>A0A0W8F7Y9</accession>
<gene>
    <name evidence="3" type="ORF">ASZ90_013319</name>
</gene>
<dbReference type="Pfam" id="PF13175">
    <property type="entry name" value="AAA_15"/>
    <property type="match status" value="1"/>
</dbReference>
<dbReference type="AlphaFoldDB" id="A0A0W8F7Y9"/>
<evidence type="ECO:0000259" key="2">
    <source>
        <dbReference type="Pfam" id="PF13304"/>
    </source>
</evidence>
<evidence type="ECO:0000313" key="3">
    <source>
        <dbReference type="EMBL" id="KUG16998.1"/>
    </source>
</evidence>
<dbReference type="GO" id="GO:0005524">
    <property type="term" value="F:ATP binding"/>
    <property type="evidence" value="ECO:0007669"/>
    <property type="project" value="InterPro"/>
</dbReference>
<evidence type="ECO:0008006" key="4">
    <source>
        <dbReference type="Google" id="ProtNLM"/>
    </source>
</evidence>
<dbReference type="SUPFAM" id="SSF52540">
    <property type="entry name" value="P-loop containing nucleoside triphosphate hydrolases"/>
    <property type="match status" value="1"/>
</dbReference>
<dbReference type="PANTHER" id="PTHR43581:SF2">
    <property type="entry name" value="EXCINUCLEASE ATPASE SUBUNIT"/>
    <property type="match status" value="1"/>
</dbReference>
<dbReference type="InterPro" id="IPR051396">
    <property type="entry name" value="Bact_Antivir_Def_Nuclease"/>
</dbReference>
<dbReference type="EMBL" id="LNQE01001470">
    <property type="protein sequence ID" value="KUG16998.1"/>
    <property type="molecule type" value="Genomic_DNA"/>
</dbReference>
<evidence type="ECO:0000259" key="1">
    <source>
        <dbReference type="Pfam" id="PF13175"/>
    </source>
</evidence>
<dbReference type="Gene3D" id="3.40.50.300">
    <property type="entry name" value="P-loop containing nucleotide triphosphate hydrolases"/>
    <property type="match status" value="1"/>
</dbReference>
<feature type="domain" description="Endonuclease GajA/Old nuclease/RecF-like AAA" evidence="1">
    <location>
        <begin position="5"/>
        <end position="110"/>
    </location>
</feature>
<dbReference type="PANTHER" id="PTHR43581">
    <property type="entry name" value="ATP/GTP PHOSPHATASE"/>
    <property type="match status" value="1"/>
</dbReference>
<dbReference type="Pfam" id="PF13304">
    <property type="entry name" value="AAA_21"/>
    <property type="match status" value="1"/>
</dbReference>
<dbReference type="InterPro" id="IPR003959">
    <property type="entry name" value="ATPase_AAA_core"/>
</dbReference>
<dbReference type="InterPro" id="IPR041685">
    <property type="entry name" value="AAA_GajA/Old/RecF-like"/>
</dbReference>
<feature type="domain" description="ATPase AAA-type core" evidence="2">
    <location>
        <begin position="299"/>
        <end position="370"/>
    </location>
</feature>
<dbReference type="PIRSF" id="PIRSF034888">
    <property type="entry name" value="P-loop_UCP034888"/>
    <property type="match status" value="1"/>
</dbReference>